<reference evidence="1 2" key="1">
    <citation type="submission" date="2015-04" db="EMBL/GenBank/DDBJ databases">
        <title>The draft genome sequence of Roseovarius sp.R12b.</title>
        <authorList>
            <person name="Li G."/>
            <person name="Lai Q."/>
            <person name="Shao Z."/>
            <person name="Yan P."/>
        </authorList>
    </citation>
    <scope>NUCLEOTIDE SEQUENCE [LARGE SCALE GENOMIC DNA]</scope>
    <source>
        <strain evidence="1 2">R12B</strain>
    </source>
</reference>
<evidence type="ECO:0008006" key="3">
    <source>
        <dbReference type="Google" id="ProtNLM"/>
    </source>
</evidence>
<gene>
    <name evidence="1" type="ORF">XM53_02315</name>
</gene>
<sequence length="205" mass="23052">MTLQNRVLPTGEIAATPERGTLMGNRGILHDDDRQLGKARWRHPHWVTCLLDFKGRRRALMQPRNYTELFFLDEPTALAAGHRPCGECRRPDFKRFVTLFHAANGTATLAEIDRLMHRDRVTRTRRQVRHTAALETLPDGAFILHDDAPHLVWGNRLLRYTPGGYTATLPRSTRLATVLTPASTVATLAAGYRPAPPPSATQQHP</sequence>
<dbReference type="OrthoDB" id="894286at2"/>
<dbReference type="RefSeq" id="WP_057789849.1">
    <property type="nucleotide sequence ID" value="NZ_LAXJ01000002.1"/>
</dbReference>
<dbReference type="Proteomes" id="UP000051295">
    <property type="component" value="Unassembled WGS sequence"/>
</dbReference>
<dbReference type="STRING" id="1641875.XM53_02315"/>
<keyword evidence="2" id="KW-1185">Reference proteome</keyword>
<name>A0A0T5P0A8_9RHOB</name>
<dbReference type="PATRIC" id="fig|1641875.4.peg.1559"/>
<protein>
    <recommendedName>
        <fullName evidence="3">Ada DNA repair metal-binding domain-containing protein</fullName>
    </recommendedName>
</protein>
<accession>A0A0T5P0A8</accession>
<dbReference type="AlphaFoldDB" id="A0A0T5P0A8"/>
<dbReference type="EMBL" id="LAXJ01000002">
    <property type="protein sequence ID" value="KRS14568.1"/>
    <property type="molecule type" value="Genomic_DNA"/>
</dbReference>
<comment type="caution">
    <text evidence="1">The sequence shown here is derived from an EMBL/GenBank/DDBJ whole genome shotgun (WGS) entry which is preliminary data.</text>
</comment>
<proteinExistence type="predicted"/>
<evidence type="ECO:0000313" key="2">
    <source>
        <dbReference type="Proteomes" id="UP000051295"/>
    </source>
</evidence>
<organism evidence="1 2">
    <name type="scientific">Roseovarius atlanticus</name>
    <dbReference type="NCBI Taxonomy" id="1641875"/>
    <lineage>
        <taxon>Bacteria</taxon>
        <taxon>Pseudomonadati</taxon>
        <taxon>Pseudomonadota</taxon>
        <taxon>Alphaproteobacteria</taxon>
        <taxon>Rhodobacterales</taxon>
        <taxon>Roseobacteraceae</taxon>
        <taxon>Roseovarius</taxon>
    </lineage>
</organism>
<evidence type="ECO:0000313" key="1">
    <source>
        <dbReference type="EMBL" id="KRS14568.1"/>
    </source>
</evidence>